<dbReference type="EMBL" id="NDWU01000035">
    <property type="protein sequence ID" value="PUA30995.1"/>
    <property type="molecule type" value="Genomic_DNA"/>
</dbReference>
<keyword evidence="2" id="KW-0285">Flavoprotein</keyword>
<dbReference type="InterPro" id="IPR039651">
    <property type="entry name" value="FixC-like"/>
</dbReference>
<evidence type="ECO:0000256" key="2">
    <source>
        <dbReference type="ARBA" id="ARBA00022630"/>
    </source>
</evidence>
<evidence type="ECO:0000313" key="5">
    <source>
        <dbReference type="EMBL" id="PUA30995.1"/>
    </source>
</evidence>
<evidence type="ECO:0000313" key="6">
    <source>
        <dbReference type="Proteomes" id="UP000244066"/>
    </source>
</evidence>
<name>A0A2R7Y0E2_9ARCH</name>
<comment type="caution">
    <text evidence="5">The sequence shown here is derived from an EMBL/GenBank/DDBJ whole genome shotgun (WGS) entry which is preliminary data.</text>
</comment>
<keyword evidence="3" id="KW-0274">FAD</keyword>
<dbReference type="SUPFAM" id="SSF54373">
    <property type="entry name" value="FAD-linked reductases, C-terminal domain"/>
    <property type="match status" value="1"/>
</dbReference>
<dbReference type="PANTHER" id="PTHR43624:SF2">
    <property type="entry name" value="ELECTRON TRANSFER FLAVOPROTEIN-QUINONE OXIDOREDUCTASE YDIS-RELATED"/>
    <property type="match status" value="1"/>
</dbReference>
<evidence type="ECO:0000256" key="1">
    <source>
        <dbReference type="ARBA" id="ARBA00001974"/>
    </source>
</evidence>
<reference evidence="5 6" key="1">
    <citation type="submission" date="2017-04" db="EMBL/GenBank/DDBJ databases">
        <title>Draft Aigarchaeota genome from a New Zealand hot spring.</title>
        <authorList>
            <person name="Reysenbach A.-L."/>
            <person name="Donaho J.A."/>
            <person name="Gerhart J."/>
            <person name="Kelley J.F."/>
            <person name="Kouba K."/>
            <person name="Podar M."/>
            <person name="Stott M."/>
        </authorList>
    </citation>
    <scope>NUCLEOTIDE SEQUENCE [LARGE SCALE GENOMIC DNA]</scope>
    <source>
        <strain evidence="5">NZ13_MG1</strain>
    </source>
</reference>
<proteinExistence type="predicted"/>
<organism evidence="5 6">
    <name type="scientific">Candidatus Terraquivivens tikiterensis</name>
    <dbReference type="NCBI Taxonomy" id="1980982"/>
    <lineage>
        <taxon>Archaea</taxon>
        <taxon>Nitrososphaerota</taxon>
        <taxon>Candidatus Wolframiiraptoraceae</taxon>
        <taxon>Candidatus Terraquivivens</taxon>
    </lineage>
</organism>
<dbReference type="Proteomes" id="UP000244066">
    <property type="component" value="Unassembled WGS sequence"/>
</dbReference>
<dbReference type="PANTHER" id="PTHR43624">
    <property type="entry name" value="ELECTRON TRANSFER FLAVOPROTEIN-QUINONE OXIDOREDUCTASE YDIS-RELATED"/>
    <property type="match status" value="1"/>
</dbReference>
<gene>
    <name evidence="5" type="ORF">B9J98_08305</name>
</gene>
<dbReference type="SUPFAM" id="SSF51905">
    <property type="entry name" value="FAD/NAD(P)-binding domain"/>
    <property type="match status" value="1"/>
</dbReference>
<accession>A0A2R7Y0E2</accession>
<evidence type="ECO:0000256" key="4">
    <source>
        <dbReference type="ARBA" id="ARBA00023002"/>
    </source>
</evidence>
<dbReference type="Pfam" id="PF01946">
    <property type="entry name" value="Thi4"/>
    <property type="match status" value="1"/>
</dbReference>
<dbReference type="Gene3D" id="3.50.50.60">
    <property type="entry name" value="FAD/NAD(P)-binding domain"/>
    <property type="match status" value="1"/>
</dbReference>
<protein>
    <recommendedName>
        <fullName evidence="7">FAD-dependent oxidoreductase</fullName>
    </recommendedName>
</protein>
<dbReference type="AlphaFoldDB" id="A0A2R7Y0E2"/>
<comment type="cofactor">
    <cofactor evidence="1">
        <name>FAD</name>
        <dbReference type="ChEBI" id="CHEBI:57692"/>
    </cofactor>
</comment>
<keyword evidence="4" id="KW-0560">Oxidoreductase</keyword>
<dbReference type="InterPro" id="IPR036188">
    <property type="entry name" value="FAD/NAD-bd_sf"/>
</dbReference>
<dbReference type="PRINTS" id="PR00469">
    <property type="entry name" value="PNDRDTASEII"/>
</dbReference>
<evidence type="ECO:0000256" key="3">
    <source>
        <dbReference type="ARBA" id="ARBA00022827"/>
    </source>
</evidence>
<dbReference type="GO" id="GO:0016491">
    <property type="term" value="F:oxidoreductase activity"/>
    <property type="evidence" value="ECO:0007669"/>
    <property type="project" value="UniProtKB-KW"/>
</dbReference>
<evidence type="ECO:0008006" key="7">
    <source>
        <dbReference type="Google" id="ProtNLM"/>
    </source>
</evidence>
<sequence length="427" mass="46512">MGLPAKFDVAVVGAGPAGASAAYTLARKGFKVVVLERGRAPGSKNLFGGRVYSRPLERIFEGFRNEAPIERWVKREILSFMTEDGMVSVEYTSNGSTSFTAYLSKLSAWMASKAESAGAVIVTDVRVDDVLMENGRAVGIVSGGDRLYADVVVIAEGVNRLLCEKMNIVTPLSPEDVALGVKHVIRLGTDKINERFGLDSDEGLAWFLVGKATDYMPGGAFLYTNSATVSLGIVVFLSHAVREVKRHVYDVLEDLRASLPFVRLLEGGSLVEYGAHLTPEAGLRMVPRKLYGDGFLIAGDAAGLLINLGYTVRGVDMAAFSGYLAAEAVEEAHSLGGYTSQNLSCYERKLNDSFIMKEMKRHSMVQKLMVKGHVFELYPHVLVGAAKRLFEFEETSPKLLEAVNDSLKGRCSRLRVLLDVVTLMRGP</sequence>